<name>A0A8T1B5S0_9STRA</name>
<gene>
    <name evidence="1" type="ORF">PC117_g23447</name>
</gene>
<accession>A0A8T1B5S0</accession>
<proteinExistence type="predicted"/>
<organism evidence="1 2">
    <name type="scientific">Phytophthora cactorum</name>
    <dbReference type="NCBI Taxonomy" id="29920"/>
    <lineage>
        <taxon>Eukaryota</taxon>
        <taxon>Sar</taxon>
        <taxon>Stramenopiles</taxon>
        <taxon>Oomycota</taxon>
        <taxon>Peronosporomycetes</taxon>
        <taxon>Peronosporales</taxon>
        <taxon>Peronosporaceae</taxon>
        <taxon>Phytophthora</taxon>
    </lineage>
</organism>
<comment type="caution">
    <text evidence="1">The sequence shown here is derived from an EMBL/GenBank/DDBJ whole genome shotgun (WGS) entry which is preliminary data.</text>
</comment>
<dbReference type="VEuPathDB" id="FungiDB:PC110_g21141"/>
<dbReference type="AlphaFoldDB" id="A0A8T1B5S0"/>
<evidence type="ECO:0000313" key="2">
    <source>
        <dbReference type="Proteomes" id="UP000736787"/>
    </source>
</evidence>
<reference evidence="1" key="1">
    <citation type="submission" date="2018-10" db="EMBL/GenBank/DDBJ databases">
        <title>Effector identification in a new, highly contiguous assembly of the strawberry crown rot pathogen Phytophthora cactorum.</title>
        <authorList>
            <person name="Armitage A.D."/>
            <person name="Nellist C.F."/>
            <person name="Bates H."/>
            <person name="Vickerstaff R.J."/>
            <person name="Harrison R.J."/>
        </authorList>
    </citation>
    <scope>NUCLEOTIDE SEQUENCE</scope>
    <source>
        <strain evidence="1">4040</strain>
    </source>
</reference>
<sequence>MVTRSRTRTRSKPQIWQEDYVKGLRIDRIRQAQDDEAWISGLKKYLVGELRDLDQVEAKSYSLIATDYEMDLNDLLFYCPPTKRTDEDRDGLMYRRLYTRIS</sequence>
<protein>
    <submittedName>
        <fullName evidence="1">Uncharacterized protein</fullName>
    </submittedName>
</protein>
<dbReference type="EMBL" id="RCMK01001422">
    <property type="protein sequence ID" value="KAG2894578.1"/>
    <property type="molecule type" value="Genomic_DNA"/>
</dbReference>
<evidence type="ECO:0000313" key="1">
    <source>
        <dbReference type="EMBL" id="KAG2894578.1"/>
    </source>
</evidence>
<dbReference type="Proteomes" id="UP000736787">
    <property type="component" value="Unassembled WGS sequence"/>
</dbReference>